<reference evidence="3 4" key="1">
    <citation type="submission" date="2015-09" db="EMBL/GenBank/DDBJ databases">
        <authorList>
            <consortium name="Pathogen Informatics"/>
        </authorList>
    </citation>
    <scope>NUCLEOTIDE SEQUENCE [LARGE SCALE GENOMIC DNA]</scope>
    <source>
        <strain evidence="3 4">2789STDY5608835</strain>
    </source>
</reference>
<protein>
    <submittedName>
        <fullName evidence="3">Uncharacterized protein</fullName>
    </submittedName>
</protein>
<feature type="transmembrane region" description="Helical" evidence="2">
    <location>
        <begin position="59"/>
        <end position="80"/>
    </location>
</feature>
<gene>
    <name evidence="3" type="ORF">ERS852392_00259</name>
</gene>
<evidence type="ECO:0000313" key="4">
    <source>
        <dbReference type="Proteomes" id="UP000095395"/>
    </source>
</evidence>
<dbReference type="RefSeq" id="WP_147402863.1">
    <property type="nucleotide sequence ID" value="NZ_CAKZTK010000011.1"/>
</dbReference>
<keyword evidence="2" id="KW-0812">Transmembrane</keyword>
<sequence length="306" mass="35532">MMLKEMMNTRQAVKSVEGYNTLSRREQDKIARESGLLICWIFGPMLLLIPLYFLLPEAWFENCLGSATFLSIAGLFVGLYQVEKNRQIQDEGSAIGAALVFFFVVFGFGCLWQVHFLLAIAFAAALIWYAKVYITEADKYNKYIREVKGKFIGYYCRFPKTKYPEIVALFKIHGIKRMDVCIYKEPMLTNLPYQNEYERLTKQMEAEQGAYAEKLFEPVVKHFLDVTGLEIGKTYTLKQHPVIRSKISYLVTLTDNLSSENGFVTTKEGLSFFAEEERKRKEEADRIFQEAEKKRQEDAARKQQEQ</sequence>
<dbReference type="EMBL" id="CYYR01000001">
    <property type="protein sequence ID" value="CUN39757.1"/>
    <property type="molecule type" value="Genomic_DNA"/>
</dbReference>
<name>A0A173WMQ7_9FIRM</name>
<dbReference type="AlphaFoldDB" id="A0A173WMQ7"/>
<evidence type="ECO:0000256" key="2">
    <source>
        <dbReference type="SAM" id="Phobius"/>
    </source>
</evidence>
<feature type="region of interest" description="Disordered" evidence="1">
    <location>
        <begin position="277"/>
        <end position="306"/>
    </location>
</feature>
<feature type="transmembrane region" description="Helical" evidence="2">
    <location>
        <begin position="115"/>
        <end position="134"/>
    </location>
</feature>
<keyword evidence="2" id="KW-0472">Membrane</keyword>
<evidence type="ECO:0000256" key="1">
    <source>
        <dbReference type="SAM" id="MobiDB-lite"/>
    </source>
</evidence>
<accession>A0A173WMQ7</accession>
<proteinExistence type="predicted"/>
<organism evidence="3 4">
    <name type="scientific">Roseburia inulinivorans</name>
    <dbReference type="NCBI Taxonomy" id="360807"/>
    <lineage>
        <taxon>Bacteria</taxon>
        <taxon>Bacillati</taxon>
        <taxon>Bacillota</taxon>
        <taxon>Clostridia</taxon>
        <taxon>Lachnospirales</taxon>
        <taxon>Lachnospiraceae</taxon>
        <taxon>Roseburia</taxon>
    </lineage>
</organism>
<evidence type="ECO:0000313" key="3">
    <source>
        <dbReference type="EMBL" id="CUN39757.1"/>
    </source>
</evidence>
<keyword evidence="2" id="KW-1133">Transmembrane helix</keyword>
<feature type="transmembrane region" description="Helical" evidence="2">
    <location>
        <begin position="34"/>
        <end position="53"/>
    </location>
</feature>
<dbReference type="Proteomes" id="UP000095395">
    <property type="component" value="Unassembled WGS sequence"/>
</dbReference>
<feature type="transmembrane region" description="Helical" evidence="2">
    <location>
        <begin position="92"/>
        <end position="109"/>
    </location>
</feature>